<name>A0A4Y2RPG3_ARAVE</name>
<keyword evidence="1" id="KW-0472">Membrane</keyword>
<organism evidence="2 3">
    <name type="scientific">Araneus ventricosus</name>
    <name type="common">Orbweaver spider</name>
    <name type="synonym">Epeira ventricosa</name>
    <dbReference type="NCBI Taxonomy" id="182803"/>
    <lineage>
        <taxon>Eukaryota</taxon>
        <taxon>Metazoa</taxon>
        <taxon>Ecdysozoa</taxon>
        <taxon>Arthropoda</taxon>
        <taxon>Chelicerata</taxon>
        <taxon>Arachnida</taxon>
        <taxon>Araneae</taxon>
        <taxon>Araneomorphae</taxon>
        <taxon>Entelegynae</taxon>
        <taxon>Araneoidea</taxon>
        <taxon>Araneidae</taxon>
        <taxon>Araneus</taxon>
    </lineage>
</organism>
<protein>
    <submittedName>
        <fullName evidence="2">Uncharacterized protein</fullName>
    </submittedName>
</protein>
<keyword evidence="3" id="KW-1185">Reference proteome</keyword>
<keyword evidence="1" id="KW-0812">Transmembrane</keyword>
<keyword evidence="1" id="KW-1133">Transmembrane helix</keyword>
<dbReference type="Proteomes" id="UP000499080">
    <property type="component" value="Unassembled WGS sequence"/>
</dbReference>
<evidence type="ECO:0000313" key="2">
    <source>
        <dbReference type="EMBL" id="GBN77687.1"/>
    </source>
</evidence>
<evidence type="ECO:0000256" key="1">
    <source>
        <dbReference type="SAM" id="Phobius"/>
    </source>
</evidence>
<gene>
    <name evidence="2" type="ORF">AVEN_270387_1</name>
</gene>
<reference evidence="2 3" key="1">
    <citation type="journal article" date="2019" name="Sci. Rep.">
        <title>Orb-weaving spider Araneus ventricosus genome elucidates the spidroin gene catalogue.</title>
        <authorList>
            <person name="Kono N."/>
            <person name="Nakamura H."/>
            <person name="Ohtoshi R."/>
            <person name="Moran D.A.P."/>
            <person name="Shinohara A."/>
            <person name="Yoshida Y."/>
            <person name="Fujiwara M."/>
            <person name="Mori M."/>
            <person name="Tomita M."/>
            <person name="Arakawa K."/>
        </authorList>
    </citation>
    <scope>NUCLEOTIDE SEQUENCE [LARGE SCALE GENOMIC DNA]</scope>
</reference>
<dbReference type="EMBL" id="BGPR01017915">
    <property type="protein sequence ID" value="GBN77687.1"/>
    <property type="molecule type" value="Genomic_DNA"/>
</dbReference>
<sequence length="155" mass="18028">MVNKADWLSYVIKIVKLCLVVWGWKIVSRFFPFREGLVKQCFLNFFRKWRMVGQVTIDDISRRREADFAENVDATGESSVCSLLHRNNIRYPSEETFGHSMEGNHRPDQLFGLVIRRLWKQVVSMNKKLSPIYFGSHLGQGAAGVWKEANRISAY</sequence>
<comment type="caution">
    <text evidence="2">The sequence shown here is derived from an EMBL/GenBank/DDBJ whole genome shotgun (WGS) entry which is preliminary data.</text>
</comment>
<dbReference type="AlphaFoldDB" id="A0A4Y2RPG3"/>
<accession>A0A4Y2RPG3</accession>
<proteinExistence type="predicted"/>
<feature type="transmembrane region" description="Helical" evidence="1">
    <location>
        <begin position="7"/>
        <end position="24"/>
    </location>
</feature>
<evidence type="ECO:0000313" key="3">
    <source>
        <dbReference type="Proteomes" id="UP000499080"/>
    </source>
</evidence>
<dbReference type="OrthoDB" id="6470976at2759"/>